<dbReference type="GO" id="GO:0009279">
    <property type="term" value="C:cell outer membrane"/>
    <property type="evidence" value="ECO:0007669"/>
    <property type="project" value="UniProtKB-SubCell"/>
</dbReference>
<dbReference type="InterPro" id="IPR037066">
    <property type="entry name" value="Plug_dom_sf"/>
</dbReference>
<keyword evidence="3 12" id="KW-0813">Transport</keyword>
<dbReference type="InterPro" id="IPR036942">
    <property type="entry name" value="Beta-barrel_TonB_sf"/>
</dbReference>
<dbReference type="Gene3D" id="3.55.50.30">
    <property type="match status" value="1"/>
</dbReference>
<keyword evidence="16" id="KW-1185">Reference proteome</keyword>
<dbReference type="PANTHER" id="PTHR32552:SF74">
    <property type="entry name" value="HYDROXAMATE SIDEROPHORE RECEPTOR FHUE"/>
    <property type="match status" value="1"/>
</dbReference>
<evidence type="ECO:0000313" key="15">
    <source>
        <dbReference type="EMBL" id="QEI08236.1"/>
    </source>
</evidence>
<dbReference type="OrthoDB" id="174652at2"/>
<keyword evidence="7" id="KW-0408">Iron</keyword>
<gene>
    <name evidence="15" type="ORF">FXN63_22125</name>
</gene>
<dbReference type="GO" id="GO:0015344">
    <property type="term" value="F:siderophore uptake transmembrane transporter activity"/>
    <property type="evidence" value="ECO:0007669"/>
    <property type="project" value="TreeGrafter"/>
</dbReference>
<dbReference type="GO" id="GO:0038023">
    <property type="term" value="F:signaling receptor activity"/>
    <property type="evidence" value="ECO:0007669"/>
    <property type="project" value="InterPro"/>
</dbReference>
<dbReference type="PANTHER" id="PTHR32552">
    <property type="entry name" value="FERRICHROME IRON RECEPTOR-RELATED"/>
    <property type="match status" value="1"/>
</dbReference>
<evidence type="ECO:0000313" key="16">
    <source>
        <dbReference type="Proteomes" id="UP000325161"/>
    </source>
</evidence>
<evidence type="ECO:0000256" key="3">
    <source>
        <dbReference type="ARBA" id="ARBA00022448"/>
    </source>
</evidence>
<protein>
    <submittedName>
        <fullName evidence="15">TonB-dependent siderophore receptor</fullName>
    </submittedName>
</protein>
<evidence type="ECO:0000256" key="11">
    <source>
        <dbReference type="ARBA" id="ARBA00023237"/>
    </source>
</evidence>
<keyword evidence="5" id="KW-0406">Ion transport</keyword>
<dbReference type="EMBL" id="CP043046">
    <property type="protein sequence ID" value="QEI08236.1"/>
    <property type="molecule type" value="Genomic_DNA"/>
</dbReference>
<evidence type="ECO:0000256" key="9">
    <source>
        <dbReference type="ARBA" id="ARBA00023136"/>
    </source>
</evidence>
<accession>A0A5C0B2Y5</accession>
<sequence length="877" mass="95602">MREEQSAVGSTHAMVFLSSFISSPERFHPMSFRRAHPGARPVVRPGADTVPAVLSTDLTSSRPPEFAKRPMILALQFAMAGLTLGAAVWTTDSQAQGMAAASGQASNPASNQARQYNIPAGPLTSALNRFAEETGIFLTAPGELTQGKTSQGLRGTHGVSAAFNALLAGTGLQAVQQADGAYSLRAAPPVVQGAPAVSALPAVTVSADVTHSRAVSQGTGSYTLAKTTRSAMGMDLSLRDTPQSVTVISRQRIEDQGLRTPEDALANTTGVSLYQGDSDRSLPYSRGFALQNYVVDGVSYAGNNNLADHLTSLAMYDRVEIIRGPTGMVSSFGDPAGVLSFVRKRATSRVVTGTASLTLGRWDSVNPSFDISTPLNKEGSVRARFVADYLDEDSFMDRHHRTRQLYYGTIEADLTDRTTVTLGVDSGSNRIKGVTFGSFPSRFTNGAPVPMRRGMSSAPEWAYWENESLNAFGRVEHKFDNGWRGETTLQLQRRSWDAETLYLLNRGLNQQTGLGLAPLLDQERNRASELYWNASANGPFSLFGRTHELNVGMSASRKWTQRDYYGGVAAEPIGSIYEWDGSYAYPSAWRLNSRYDRRLNVKTADAFASARFSLSDAMHVIAGGRFNDWRGDRRHFQELTPYAGITYDLNETYTVYASYAELFNPQNVRTVEGVYLDPKVGKGYEVGAKAEFLDGRLLGALSLYRTLQDNTAEIIDGGFVRGSTERAYRAVSGIATRGIELDLGGELAAGWQAGVGLSVSRSEDRLGNTFNPHIPEQTAKLYTTYRLPGAWNKLTVGGGVRWQKGTYRNYSNAGTPARFDQGSVTVVDLMAKYDFNQAVSAQVNVSNLFDREYYSMTGQEVQYAQPMNVSVKVLARF</sequence>
<evidence type="ECO:0000259" key="14">
    <source>
        <dbReference type="SMART" id="SM00965"/>
    </source>
</evidence>
<keyword evidence="10 15" id="KW-0675">Receptor</keyword>
<dbReference type="InterPro" id="IPR012910">
    <property type="entry name" value="Plug_dom"/>
</dbReference>
<evidence type="ECO:0000256" key="6">
    <source>
        <dbReference type="ARBA" id="ARBA00022692"/>
    </source>
</evidence>
<evidence type="ECO:0000256" key="4">
    <source>
        <dbReference type="ARBA" id="ARBA00022452"/>
    </source>
</evidence>
<dbReference type="InterPro" id="IPR011662">
    <property type="entry name" value="Secretin/TonB_short_N"/>
</dbReference>
<name>A0A5C0B2Y5_9BURK</name>
<dbReference type="PROSITE" id="PS52016">
    <property type="entry name" value="TONB_DEPENDENT_REC_3"/>
    <property type="match status" value="1"/>
</dbReference>
<keyword evidence="9 12" id="KW-0472">Membrane</keyword>
<keyword evidence="4 12" id="KW-1134">Transmembrane beta strand</keyword>
<dbReference type="KEGG" id="pacr:FXN63_22125"/>
<dbReference type="NCBIfam" id="TIGR01783">
    <property type="entry name" value="TonB-siderophor"/>
    <property type="match status" value="1"/>
</dbReference>
<keyword evidence="5" id="KW-0410">Iron transport</keyword>
<feature type="domain" description="Secretin/TonB short N-terminal" evidence="14">
    <location>
        <begin position="136"/>
        <end position="187"/>
    </location>
</feature>
<dbReference type="AlphaFoldDB" id="A0A5C0B2Y5"/>
<dbReference type="Pfam" id="PF07715">
    <property type="entry name" value="Plug"/>
    <property type="match status" value="1"/>
</dbReference>
<dbReference type="InterPro" id="IPR000531">
    <property type="entry name" value="Beta-barrel_TonB"/>
</dbReference>
<evidence type="ECO:0000256" key="5">
    <source>
        <dbReference type="ARBA" id="ARBA00022496"/>
    </source>
</evidence>
<dbReference type="Gene3D" id="2.170.130.10">
    <property type="entry name" value="TonB-dependent receptor, plug domain"/>
    <property type="match status" value="1"/>
</dbReference>
<dbReference type="SMART" id="SM00965">
    <property type="entry name" value="STN"/>
    <property type="match status" value="1"/>
</dbReference>
<comment type="similarity">
    <text evidence="2 12 13">Belongs to the TonB-dependent receptor family.</text>
</comment>
<evidence type="ECO:0000256" key="10">
    <source>
        <dbReference type="ARBA" id="ARBA00023170"/>
    </source>
</evidence>
<keyword evidence="11 12" id="KW-0998">Cell outer membrane</keyword>
<evidence type="ECO:0000256" key="13">
    <source>
        <dbReference type="RuleBase" id="RU003357"/>
    </source>
</evidence>
<dbReference type="Proteomes" id="UP000325161">
    <property type="component" value="Chromosome"/>
</dbReference>
<dbReference type="SUPFAM" id="SSF56935">
    <property type="entry name" value="Porins"/>
    <property type="match status" value="1"/>
</dbReference>
<evidence type="ECO:0000256" key="8">
    <source>
        <dbReference type="ARBA" id="ARBA00023077"/>
    </source>
</evidence>
<dbReference type="GO" id="GO:0015891">
    <property type="term" value="P:siderophore transport"/>
    <property type="evidence" value="ECO:0007669"/>
    <property type="project" value="InterPro"/>
</dbReference>
<dbReference type="InterPro" id="IPR039426">
    <property type="entry name" value="TonB-dep_rcpt-like"/>
</dbReference>
<evidence type="ECO:0000256" key="1">
    <source>
        <dbReference type="ARBA" id="ARBA00004571"/>
    </source>
</evidence>
<keyword evidence="6 12" id="KW-0812">Transmembrane</keyword>
<dbReference type="InterPro" id="IPR010105">
    <property type="entry name" value="TonB_sidphr_rcpt"/>
</dbReference>
<evidence type="ECO:0000256" key="2">
    <source>
        <dbReference type="ARBA" id="ARBA00009810"/>
    </source>
</evidence>
<organism evidence="15 16">
    <name type="scientific">Pigmentiphaga aceris</name>
    <dbReference type="NCBI Taxonomy" id="1940612"/>
    <lineage>
        <taxon>Bacteria</taxon>
        <taxon>Pseudomonadati</taxon>
        <taxon>Pseudomonadota</taxon>
        <taxon>Betaproteobacteria</taxon>
        <taxon>Burkholderiales</taxon>
        <taxon>Alcaligenaceae</taxon>
        <taxon>Pigmentiphaga</taxon>
    </lineage>
</organism>
<dbReference type="Gene3D" id="2.40.170.20">
    <property type="entry name" value="TonB-dependent receptor, beta-barrel domain"/>
    <property type="match status" value="1"/>
</dbReference>
<comment type="subcellular location">
    <subcellularLocation>
        <location evidence="1 12">Cell outer membrane</location>
        <topology evidence="1 12">Multi-pass membrane protein</topology>
    </subcellularLocation>
</comment>
<proteinExistence type="inferred from homology"/>
<keyword evidence="8 13" id="KW-0798">TonB box</keyword>
<dbReference type="CDD" id="cd01347">
    <property type="entry name" value="ligand_gated_channel"/>
    <property type="match status" value="1"/>
</dbReference>
<dbReference type="Pfam" id="PF00593">
    <property type="entry name" value="TonB_dep_Rec_b-barrel"/>
    <property type="match status" value="1"/>
</dbReference>
<evidence type="ECO:0000256" key="7">
    <source>
        <dbReference type="ARBA" id="ARBA00023004"/>
    </source>
</evidence>
<reference evidence="15 16" key="1">
    <citation type="submission" date="2019-08" db="EMBL/GenBank/DDBJ databases">
        <title>Amphibian skin-associated Pigmentiphaga: genome sequence and occurrence across geography and hosts.</title>
        <authorList>
            <person name="Bletz M.C."/>
            <person name="Bunk B."/>
            <person name="Sproeer C."/>
            <person name="Biwer P."/>
            <person name="Reiter S."/>
            <person name="Rabemananjara F.C.E."/>
            <person name="Schulz S."/>
            <person name="Overmann J."/>
            <person name="Vences M."/>
        </authorList>
    </citation>
    <scope>NUCLEOTIDE SEQUENCE [LARGE SCALE GENOMIC DNA]</scope>
    <source>
        <strain evidence="15 16">Mada1488</strain>
    </source>
</reference>
<evidence type="ECO:0000256" key="12">
    <source>
        <dbReference type="PROSITE-ProRule" id="PRU01360"/>
    </source>
</evidence>